<dbReference type="EMBL" id="CNFT01001136">
    <property type="protein sequence ID" value="CKS90349.1"/>
    <property type="molecule type" value="Genomic_DNA"/>
</dbReference>
<gene>
    <name evidence="6" type="ORF">ERS007679_03421</name>
    <name evidence="2" type="ORF">ERS007681_03848</name>
    <name evidence="3" type="ORF">ERS007688_03630</name>
    <name evidence="5" type="ORF">ERS027646_03247</name>
    <name evidence="4" type="ORF">ERS027659_03711</name>
</gene>
<dbReference type="Proteomes" id="UP000048948">
    <property type="component" value="Unassembled WGS sequence"/>
</dbReference>
<evidence type="ECO:0000313" key="10">
    <source>
        <dbReference type="Proteomes" id="UP000048948"/>
    </source>
</evidence>
<evidence type="ECO:0000313" key="9">
    <source>
        <dbReference type="Proteomes" id="UP000048289"/>
    </source>
</evidence>
<dbReference type="Proteomes" id="UP000050164">
    <property type="component" value="Unassembled WGS sequence"/>
</dbReference>
<evidence type="ECO:0000313" key="7">
    <source>
        <dbReference type="Proteomes" id="UP000045842"/>
    </source>
</evidence>
<dbReference type="EMBL" id="CFOE01000760">
    <property type="protein sequence ID" value="CFE45510.1"/>
    <property type="molecule type" value="Genomic_DNA"/>
</dbReference>
<evidence type="ECO:0000313" key="5">
    <source>
        <dbReference type="EMBL" id="CKT26301.1"/>
    </source>
</evidence>
<dbReference type="Proteomes" id="UP000045842">
    <property type="component" value="Unassembled WGS sequence"/>
</dbReference>
<evidence type="ECO:0000313" key="11">
    <source>
        <dbReference type="Proteomes" id="UP000050164"/>
    </source>
</evidence>
<feature type="region of interest" description="Disordered" evidence="1">
    <location>
        <begin position="169"/>
        <end position="206"/>
    </location>
</feature>
<evidence type="ECO:0000313" key="4">
    <source>
        <dbReference type="EMBL" id="CKS90349.1"/>
    </source>
</evidence>
<name>A0A655AHX3_MYCTX</name>
<organism evidence="4 11">
    <name type="scientific">Mycobacterium tuberculosis</name>
    <dbReference type="NCBI Taxonomy" id="1773"/>
    <lineage>
        <taxon>Bacteria</taxon>
        <taxon>Bacillati</taxon>
        <taxon>Actinomycetota</taxon>
        <taxon>Actinomycetes</taxon>
        <taxon>Mycobacteriales</taxon>
        <taxon>Mycobacteriaceae</taxon>
        <taxon>Mycobacterium</taxon>
        <taxon>Mycobacterium tuberculosis complex</taxon>
    </lineage>
</organism>
<evidence type="ECO:0000313" key="8">
    <source>
        <dbReference type="Proteomes" id="UP000046947"/>
    </source>
</evidence>
<dbReference type="EMBL" id="CSAD01000619">
    <property type="protein sequence ID" value="COW22800.1"/>
    <property type="molecule type" value="Genomic_DNA"/>
</dbReference>
<dbReference type="AlphaFoldDB" id="A0A655AHX3"/>
<evidence type="ECO:0000313" key="6">
    <source>
        <dbReference type="EMBL" id="COW22800.1"/>
    </source>
</evidence>
<protein>
    <submittedName>
        <fullName evidence="4">Uncharacterized protein</fullName>
    </submittedName>
</protein>
<reference evidence="7 8" key="1">
    <citation type="submission" date="2015-03" db="EMBL/GenBank/DDBJ databases">
        <authorList>
            <consortium name="Pathogen Informatics"/>
        </authorList>
    </citation>
    <scope>NUCLEOTIDE SEQUENCE [LARGE SCALE GENOMIC DNA]</scope>
    <source>
        <strain evidence="5 10">Bir 172</strain>
        <strain evidence="4 11">Bir 185</strain>
        <strain evidence="6 7">G09801536</strain>
        <strain evidence="2 9">G09901357</strain>
        <strain evidence="3 8">H09601792</strain>
    </source>
</reference>
<dbReference type="EMBL" id="CNGE01000728">
    <property type="protein sequence ID" value="CKT26301.1"/>
    <property type="molecule type" value="Genomic_DNA"/>
</dbReference>
<feature type="compositionally biased region" description="Basic residues" evidence="1">
    <location>
        <begin position="196"/>
        <end position="206"/>
    </location>
</feature>
<dbReference type="EMBL" id="CFOH01000828">
    <property type="protein sequence ID" value="CFE70805.1"/>
    <property type="molecule type" value="Genomic_DNA"/>
</dbReference>
<proteinExistence type="predicted"/>
<evidence type="ECO:0000256" key="1">
    <source>
        <dbReference type="SAM" id="MobiDB-lite"/>
    </source>
</evidence>
<dbReference type="AntiFam" id="ANF00234">
    <property type="entry name" value="Shadow ORF (opposite dnaE1)"/>
</dbReference>
<dbReference type="Proteomes" id="UP000046947">
    <property type="component" value="Unassembled WGS sequence"/>
</dbReference>
<accession>A0A655AHX3</accession>
<dbReference type="Proteomes" id="UP000048289">
    <property type="component" value="Unassembled WGS sequence"/>
</dbReference>
<sequence>MRQAGIDTRAVHRHAVPAGVGHQRLRRIETHRLGAQQRRTERRRVVQLEPRRVEHQRRETQCVALGEAEIGKRLQLFVDPVDHLVGGAVQRAHAVVEPAAQPAHAFGGAFGPHGAAQLVGLGGGKAGAVDRQLHQLLLKQRHSQRLSQCRRHRRVLVDDRVDAVAPPDVGVHRSALDGPGADQRHLHHQVVEHSRLKARQGGHLRT</sequence>
<evidence type="ECO:0000313" key="3">
    <source>
        <dbReference type="EMBL" id="CFE70805.1"/>
    </source>
</evidence>
<evidence type="ECO:0000313" key="2">
    <source>
        <dbReference type="EMBL" id="CFE45510.1"/>
    </source>
</evidence>